<proteinExistence type="predicted"/>
<dbReference type="PANTHER" id="PTHR48475:SF1">
    <property type="entry name" value="RNASE H TYPE-1 DOMAIN-CONTAINING PROTEIN"/>
    <property type="match status" value="1"/>
</dbReference>
<organism evidence="3 4">
    <name type="scientific">Tanacetum coccineum</name>
    <dbReference type="NCBI Taxonomy" id="301880"/>
    <lineage>
        <taxon>Eukaryota</taxon>
        <taxon>Viridiplantae</taxon>
        <taxon>Streptophyta</taxon>
        <taxon>Embryophyta</taxon>
        <taxon>Tracheophyta</taxon>
        <taxon>Spermatophyta</taxon>
        <taxon>Magnoliopsida</taxon>
        <taxon>eudicotyledons</taxon>
        <taxon>Gunneridae</taxon>
        <taxon>Pentapetalae</taxon>
        <taxon>asterids</taxon>
        <taxon>campanulids</taxon>
        <taxon>Asterales</taxon>
        <taxon>Asteraceae</taxon>
        <taxon>Asteroideae</taxon>
        <taxon>Anthemideae</taxon>
        <taxon>Anthemidinae</taxon>
        <taxon>Tanacetum</taxon>
    </lineage>
</organism>
<reference evidence="3" key="1">
    <citation type="journal article" date="2022" name="Int. J. Mol. Sci.">
        <title>Draft Genome of Tanacetum Coccineum: Genomic Comparison of Closely Related Tanacetum-Family Plants.</title>
        <authorList>
            <person name="Yamashiro T."/>
            <person name="Shiraishi A."/>
            <person name="Nakayama K."/>
            <person name="Satake H."/>
        </authorList>
    </citation>
    <scope>NUCLEOTIDE SEQUENCE</scope>
</reference>
<keyword evidence="3" id="KW-0808">Transferase</keyword>
<evidence type="ECO:0000259" key="2">
    <source>
        <dbReference type="PROSITE" id="PS50994"/>
    </source>
</evidence>
<keyword evidence="3" id="KW-0548">Nucleotidyltransferase</keyword>
<dbReference type="PANTHER" id="PTHR48475">
    <property type="entry name" value="RIBONUCLEASE H"/>
    <property type="match status" value="1"/>
</dbReference>
<sequence>MSKYGVTHRLATAYHPQTSGQVEVSNRGLKRILERTVGENRASWSDKLDDALWAFRTAFKTPIGCTPNTSLLESLVILPVELEHKAMIMKSTKKLHDSKIKNLIFNVGDQVLLFNSQLKIFSGKLKTRWSGPFTIAQVIPYGTLDYLNPMPEFQINVHRGTDESKNTRKPSKNKQAQTRERKSEQKPEAKPGKVIPSVKMVKSWWDSTQWQGQKRHLKALHWLILAHVDVEKAQGIDDFALQSLSKQAQEQSHGLPRWQSV</sequence>
<dbReference type="Gene3D" id="3.30.420.10">
    <property type="entry name" value="Ribonuclease H-like superfamily/Ribonuclease H"/>
    <property type="match status" value="1"/>
</dbReference>
<comment type="caution">
    <text evidence="3">The sequence shown here is derived from an EMBL/GenBank/DDBJ whole genome shotgun (WGS) entry which is preliminary data.</text>
</comment>
<dbReference type="InterPro" id="IPR012337">
    <property type="entry name" value="RNaseH-like_sf"/>
</dbReference>
<dbReference type="InterPro" id="IPR036397">
    <property type="entry name" value="RNaseH_sf"/>
</dbReference>
<name>A0ABQ5I8F7_9ASTR</name>
<gene>
    <name evidence="3" type="ORF">Tco_1091899</name>
</gene>
<evidence type="ECO:0000313" key="4">
    <source>
        <dbReference type="Proteomes" id="UP001151760"/>
    </source>
</evidence>
<dbReference type="GO" id="GO:0003964">
    <property type="term" value="F:RNA-directed DNA polymerase activity"/>
    <property type="evidence" value="ECO:0007669"/>
    <property type="project" value="UniProtKB-KW"/>
</dbReference>
<accession>A0ABQ5I8F7</accession>
<dbReference type="EMBL" id="BQNB010020476">
    <property type="protein sequence ID" value="GJT96381.1"/>
    <property type="molecule type" value="Genomic_DNA"/>
</dbReference>
<keyword evidence="4" id="KW-1185">Reference proteome</keyword>
<dbReference type="SUPFAM" id="SSF53098">
    <property type="entry name" value="Ribonuclease H-like"/>
    <property type="match status" value="1"/>
</dbReference>
<evidence type="ECO:0000256" key="1">
    <source>
        <dbReference type="SAM" id="MobiDB-lite"/>
    </source>
</evidence>
<dbReference type="PROSITE" id="PS50994">
    <property type="entry name" value="INTEGRASE"/>
    <property type="match status" value="1"/>
</dbReference>
<feature type="region of interest" description="Disordered" evidence="1">
    <location>
        <begin position="159"/>
        <end position="193"/>
    </location>
</feature>
<keyword evidence="3" id="KW-0695">RNA-directed DNA polymerase</keyword>
<dbReference type="Proteomes" id="UP001151760">
    <property type="component" value="Unassembled WGS sequence"/>
</dbReference>
<feature type="compositionally biased region" description="Basic and acidic residues" evidence="1">
    <location>
        <begin position="177"/>
        <end position="191"/>
    </location>
</feature>
<evidence type="ECO:0000313" key="3">
    <source>
        <dbReference type="EMBL" id="GJT96381.1"/>
    </source>
</evidence>
<reference evidence="3" key="2">
    <citation type="submission" date="2022-01" db="EMBL/GenBank/DDBJ databases">
        <authorList>
            <person name="Yamashiro T."/>
            <person name="Shiraishi A."/>
            <person name="Satake H."/>
            <person name="Nakayama K."/>
        </authorList>
    </citation>
    <scope>NUCLEOTIDE SEQUENCE</scope>
</reference>
<protein>
    <submittedName>
        <fullName evidence="3">Reverse transcriptase domain-containing protein</fullName>
    </submittedName>
</protein>
<feature type="domain" description="Integrase catalytic" evidence="2">
    <location>
        <begin position="1"/>
        <end position="75"/>
    </location>
</feature>
<dbReference type="InterPro" id="IPR001584">
    <property type="entry name" value="Integrase_cat-core"/>
</dbReference>